<keyword evidence="3" id="KW-1185">Reference proteome</keyword>
<feature type="region of interest" description="Disordered" evidence="1">
    <location>
        <begin position="205"/>
        <end position="230"/>
    </location>
</feature>
<dbReference type="Proteomes" id="UP000677803">
    <property type="component" value="Unassembled WGS sequence"/>
</dbReference>
<dbReference type="AlphaFoldDB" id="A0A8S4BQR6"/>
<sequence>MAGVWAASKACGHLPRLDSAVCLQSFRRHVFQSDHQDISYTTSYLLFPLLLSRYALLLHTIKPLIACKGALWQKAEKDGAGLHAVVLLCPPRPAGAGTSAPRYLDGFQLWFDPAPRATEEFQLYKKRIFNFPPRPDASFDVALMCRVGETRAECPVLSFSLVVIPPEAAVSTRHLKHHRSDPISRDASLDGFQLFPRSTVTLKPAQRAASTLTQSGKLSSSTKRKAETQIEQPFSVPPAVRMQCCWPALEKKPGTVLLQTPTVLSDKAGTEKPILTNRKCFKAKH</sequence>
<evidence type="ECO:0000256" key="1">
    <source>
        <dbReference type="SAM" id="MobiDB-lite"/>
    </source>
</evidence>
<gene>
    <name evidence="2" type="ORF">MMEN_LOCUS20442</name>
</gene>
<protein>
    <submittedName>
        <fullName evidence="2">(Atlantic silverside) hypothetical protein</fullName>
    </submittedName>
</protein>
<reference evidence="2" key="1">
    <citation type="submission" date="2021-05" db="EMBL/GenBank/DDBJ databases">
        <authorList>
            <person name="Tigano A."/>
        </authorList>
    </citation>
    <scope>NUCLEOTIDE SEQUENCE</scope>
</reference>
<name>A0A8S4BQR6_9TELE</name>
<proteinExistence type="predicted"/>
<evidence type="ECO:0000313" key="3">
    <source>
        <dbReference type="Proteomes" id="UP000677803"/>
    </source>
</evidence>
<comment type="caution">
    <text evidence="2">The sequence shown here is derived from an EMBL/GenBank/DDBJ whole genome shotgun (WGS) entry which is preliminary data.</text>
</comment>
<dbReference type="EMBL" id="CAJRST010039999">
    <property type="protein sequence ID" value="CAG6016651.1"/>
    <property type="molecule type" value="Genomic_DNA"/>
</dbReference>
<feature type="compositionally biased region" description="Polar residues" evidence="1">
    <location>
        <begin position="208"/>
        <end position="221"/>
    </location>
</feature>
<accession>A0A8S4BQR6</accession>
<organism evidence="2 3">
    <name type="scientific">Menidia menidia</name>
    <name type="common">Atlantic silverside</name>
    <dbReference type="NCBI Taxonomy" id="238744"/>
    <lineage>
        <taxon>Eukaryota</taxon>
        <taxon>Metazoa</taxon>
        <taxon>Chordata</taxon>
        <taxon>Craniata</taxon>
        <taxon>Vertebrata</taxon>
        <taxon>Euteleostomi</taxon>
        <taxon>Actinopterygii</taxon>
        <taxon>Neopterygii</taxon>
        <taxon>Teleostei</taxon>
        <taxon>Neoteleostei</taxon>
        <taxon>Acanthomorphata</taxon>
        <taxon>Ovalentaria</taxon>
        <taxon>Atherinomorphae</taxon>
        <taxon>Atheriniformes</taxon>
        <taxon>Atherinopsidae</taxon>
        <taxon>Menidiinae</taxon>
        <taxon>Menidia</taxon>
    </lineage>
</organism>
<evidence type="ECO:0000313" key="2">
    <source>
        <dbReference type="EMBL" id="CAG6016651.1"/>
    </source>
</evidence>